<keyword evidence="8" id="KW-0812">Transmembrane</keyword>
<accession>A0A4Z2G806</accession>
<comment type="caution">
    <text evidence="10">The sequence shown here is derived from an EMBL/GenBank/DDBJ whole genome shotgun (WGS) entry which is preliminary data.</text>
</comment>
<dbReference type="SUPFAM" id="SSF56487">
    <property type="entry name" value="SRCR-like"/>
    <property type="match status" value="4"/>
</dbReference>
<keyword evidence="8" id="KW-1133">Transmembrane helix</keyword>
<feature type="domain" description="SRCR" evidence="9">
    <location>
        <begin position="321"/>
        <end position="366"/>
    </location>
</feature>
<dbReference type="PROSITE" id="PS50287">
    <property type="entry name" value="SRCR_2"/>
    <property type="match status" value="4"/>
</dbReference>
<dbReference type="PANTHER" id="PTHR48071">
    <property type="entry name" value="SRCR DOMAIN-CONTAINING PROTEIN"/>
    <property type="match status" value="1"/>
</dbReference>
<keyword evidence="5 7" id="KW-1015">Disulfide bond</keyword>
<proteinExistence type="predicted"/>
<evidence type="ECO:0000256" key="5">
    <source>
        <dbReference type="ARBA" id="ARBA00023157"/>
    </source>
</evidence>
<keyword evidence="3" id="KW-0732">Signal</keyword>
<gene>
    <name evidence="10" type="primary">CD163_1</name>
    <name evidence="10" type="ORF">EYF80_040156</name>
</gene>
<dbReference type="GO" id="GO:0005615">
    <property type="term" value="C:extracellular space"/>
    <property type="evidence" value="ECO:0007669"/>
    <property type="project" value="TreeGrafter"/>
</dbReference>
<name>A0A4Z2G806_9TELE</name>
<dbReference type="SMART" id="SM00202">
    <property type="entry name" value="SR"/>
    <property type="match status" value="3"/>
</dbReference>
<dbReference type="Gene3D" id="3.10.250.10">
    <property type="entry name" value="SRCR-like domain"/>
    <property type="match status" value="4"/>
</dbReference>
<keyword evidence="8" id="KW-0472">Membrane</keyword>
<evidence type="ECO:0000256" key="6">
    <source>
        <dbReference type="ARBA" id="ARBA00023180"/>
    </source>
</evidence>
<dbReference type="AlphaFoldDB" id="A0A4Z2G806"/>
<evidence type="ECO:0000313" key="10">
    <source>
        <dbReference type="EMBL" id="TNN49649.1"/>
    </source>
</evidence>
<dbReference type="InterPro" id="IPR036772">
    <property type="entry name" value="SRCR-like_dom_sf"/>
</dbReference>
<dbReference type="FunFam" id="3.10.250.10:FF:000013">
    <property type="entry name" value="CD163 molecule like 1"/>
    <property type="match status" value="1"/>
</dbReference>
<dbReference type="FunFam" id="3.10.250.10:FF:000004">
    <property type="entry name" value="Scavenger receptor cysteine-rich type 1 protein M130"/>
    <property type="match status" value="1"/>
</dbReference>
<dbReference type="InterPro" id="IPR001190">
    <property type="entry name" value="SRCR"/>
</dbReference>
<evidence type="ECO:0000256" key="8">
    <source>
        <dbReference type="SAM" id="Phobius"/>
    </source>
</evidence>
<protein>
    <submittedName>
        <fullName evidence="10">Scavenger receptor cysteine-rich type 1 protein M130</fullName>
    </submittedName>
</protein>
<dbReference type="GO" id="GO:0005886">
    <property type="term" value="C:plasma membrane"/>
    <property type="evidence" value="ECO:0007669"/>
    <property type="project" value="TreeGrafter"/>
</dbReference>
<keyword evidence="10" id="KW-0675">Receptor</keyword>
<keyword evidence="4" id="KW-0677">Repeat</keyword>
<evidence type="ECO:0000256" key="3">
    <source>
        <dbReference type="ARBA" id="ARBA00022729"/>
    </source>
</evidence>
<evidence type="ECO:0000256" key="2">
    <source>
        <dbReference type="ARBA" id="ARBA00022525"/>
    </source>
</evidence>
<keyword evidence="2" id="KW-0964">Secreted</keyword>
<evidence type="ECO:0000313" key="11">
    <source>
        <dbReference type="Proteomes" id="UP000314294"/>
    </source>
</evidence>
<organism evidence="10 11">
    <name type="scientific">Liparis tanakae</name>
    <name type="common">Tanaka's snailfish</name>
    <dbReference type="NCBI Taxonomy" id="230148"/>
    <lineage>
        <taxon>Eukaryota</taxon>
        <taxon>Metazoa</taxon>
        <taxon>Chordata</taxon>
        <taxon>Craniata</taxon>
        <taxon>Vertebrata</taxon>
        <taxon>Euteleostomi</taxon>
        <taxon>Actinopterygii</taxon>
        <taxon>Neopterygii</taxon>
        <taxon>Teleostei</taxon>
        <taxon>Neoteleostei</taxon>
        <taxon>Acanthomorphata</taxon>
        <taxon>Eupercaria</taxon>
        <taxon>Perciformes</taxon>
        <taxon>Cottioidei</taxon>
        <taxon>Cottales</taxon>
        <taxon>Liparidae</taxon>
        <taxon>Liparis</taxon>
    </lineage>
</organism>
<comment type="caution">
    <text evidence="7">Lacks conserved residue(s) required for the propagation of feature annotation.</text>
</comment>
<feature type="disulfide bond" evidence="7">
    <location>
        <begin position="86"/>
        <end position="96"/>
    </location>
</feature>
<feature type="domain" description="SRCR" evidence="9">
    <location>
        <begin position="219"/>
        <end position="316"/>
    </location>
</feature>
<feature type="disulfide bond" evidence="7">
    <location>
        <begin position="189"/>
        <end position="199"/>
    </location>
</feature>
<evidence type="ECO:0000256" key="7">
    <source>
        <dbReference type="PROSITE-ProRule" id="PRU00196"/>
    </source>
</evidence>
<feature type="domain" description="SRCR" evidence="9">
    <location>
        <begin position="18"/>
        <end position="115"/>
    </location>
</feature>
<dbReference type="GO" id="GO:0031638">
    <property type="term" value="P:zymogen activation"/>
    <property type="evidence" value="ECO:0007669"/>
    <property type="project" value="TreeGrafter"/>
</dbReference>
<feature type="transmembrane region" description="Helical" evidence="8">
    <location>
        <begin position="366"/>
        <end position="388"/>
    </location>
</feature>
<dbReference type="GO" id="GO:0004252">
    <property type="term" value="F:serine-type endopeptidase activity"/>
    <property type="evidence" value="ECO:0007669"/>
    <property type="project" value="TreeGrafter"/>
</dbReference>
<keyword evidence="6" id="KW-0325">Glycoprotein</keyword>
<dbReference type="PANTHER" id="PTHR48071:SF15">
    <property type="entry name" value="SRCR DOMAIN-CONTAINING PROTEIN"/>
    <property type="match status" value="1"/>
</dbReference>
<evidence type="ECO:0000259" key="9">
    <source>
        <dbReference type="PROSITE" id="PS50287"/>
    </source>
</evidence>
<evidence type="ECO:0000256" key="4">
    <source>
        <dbReference type="ARBA" id="ARBA00022737"/>
    </source>
</evidence>
<evidence type="ECO:0000256" key="1">
    <source>
        <dbReference type="ARBA" id="ARBA00004613"/>
    </source>
</evidence>
<dbReference type="Pfam" id="PF00530">
    <property type="entry name" value="SRCR"/>
    <property type="match status" value="3"/>
</dbReference>
<dbReference type="EMBL" id="SRLO01000647">
    <property type="protein sequence ID" value="TNN49649.1"/>
    <property type="molecule type" value="Genomic_DNA"/>
</dbReference>
<sequence>MDLRGPVVVLWLWSSESVRLVNGTSLCSGQLKVKSDQSWSSVYEDDFDQQDAEVVCRELGCGAPSVLQGALYGDSESPMWTKEFHCEGHEAVLLDCDSFARNTRSSGKAVGLTCSEPDDLRLARGSSRCAGELEMKHMGTWNKVTSRMSEWNRKMANIMCGQLDCGSAVSTGEKIKNFYEIMWLFKTACLQPKNAVRECILTTSHQSLDNIEIKCSESVRLVNGTSLCSGQLKVKSDQSWSSVYEDDFDQQDAEVVCRELGCGAPSVLQGALYGDSESPMWTKEFHCEGHEALLLDCDSLPRNTRSSGKAVGLNCSEPDEVRLVDRANHCSGRLDLKHEGNWRPVDIDSWDLMSAAVMLEVTCSDLLIRLGVMVVLMVVSTAVLFCYFKANRGATPRREDANKFELGPLGGADNLLGVEAGAQVARQRSDGALSSHTTRAAIL</sequence>
<reference evidence="10 11" key="1">
    <citation type="submission" date="2019-03" db="EMBL/GenBank/DDBJ databases">
        <title>First draft genome of Liparis tanakae, snailfish: a comprehensive survey of snailfish specific genes.</title>
        <authorList>
            <person name="Kim W."/>
            <person name="Song I."/>
            <person name="Jeong J.-H."/>
            <person name="Kim D."/>
            <person name="Kim S."/>
            <person name="Ryu S."/>
            <person name="Song J.Y."/>
            <person name="Lee S.K."/>
        </authorList>
    </citation>
    <scope>NUCLEOTIDE SEQUENCE [LARGE SCALE GENOMIC DNA]</scope>
    <source>
        <tissue evidence="10">Muscle</tissue>
    </source>
</reference>
<dbReference type="OrthoDB" id="536948at2759"/>
<feature type="disulfide bond" evidence="7">
    <location>
        <begin position="287"/>
        <end position="297"/>
    </location>
</feature>
<keyword evidence="11" id="KW-1185">Reference proteome</keyword>
<dbReference type="Proteomes" id="UP000314294">
    <property type="component" value="Unassembled WGS sequence"/>
</dbReference>
<dbReference type="PRINTS" id="PR00258">
    <property type="entry name" value="SPERACTRCPTR"/>
</dbReference>
<feature type="domain" description="SRCR" evidence="9">
    <location>
        <begin position="120"/>
        <end position="224"/>
    </location>
</feature>
<comment type="subcellular location">
    <subcellularLocation>
        <location evidence="1">Secreted</location>
    </subcellularLocation>
</comment>